<dbReference type="Gene3D" id="2.60.120.560">
    <property type="entry name" value="Exo-inulinase, domain 1"/>
    <property type="match status" value="1"/>
</dbReference>
<evidence type="ECO:0000256" key="1">
    <source>
        <dbReference type="SAM" id="MobiDB-lite"/>
    </source>
</evidence>
<organism evidence="4 5">
    <name type="scientific">Streptomyces flavalbus</name>
    <dbReference type="NCBI Taxonomy" id="2665155"/>
    <lineage>
        <taxon>Bacteria</taxon>
        <taxon>Bacillati</taxon>
        <taxon>Actinomycetota</taxon>
        <taxon>Actinomycetes</taxon>
        <taxon>Kitasatosporales</taxon>
        <taxon>Streptomycetaceae</taxon>
        <taxon>Streptomyces</taxon>
    </lineage>
</organism>
<dbReference type="Proteomes" id="UP001597023">
    <property type="component" value="Unassembled WGS sequence"/>
</dbReference>
<dbReference type="InterPro" id="IPR013320">
    <property type="entry name" value="ConA-like_dom_sf"/>
</dbReference>
<accession>A0ABW2WJN3</accession>
<feature type="chain" id="PRO_5047383175" evidence="2">
    <location>
        <begin position="28"/>
        <end position="230"/>
    </location>
</feature>
<feature type="signal peptide" evidence="2">
    <location>
        <begin position="1"/>
        <end position="27"/>
    </location>
</feature>
<proteinExistence type="predicted"/>
<sequence>MNTARVRRSGWLLALVLAPAALVPACAAGPAERGRPAERTAPGTRWPEGSTHGPWHVTYDGGGAVTERDGTLVLAPRPARHADETHAALVTSVEGYGDLTYRLRMRTARRLREPEPNPWEAAWAVWHYTDDTHFYYLVLKPNGWELGKADPACPGNQCFLATHHGSYPVDDWHDVEVRQTGATMTVRVDGEPLVTHTDRTRPYPRGTVGLYTEDAVAEFRDISVRRRDGT</sequence>
<gene>
    <name evidence="4" type="ORF">ACFQZ6_31020</name>
</gene>
<evidence type="ECO:0000313" key="4">
    <source>
        <dbReference type="EMBL" id="MFD0318562.1"/>
    </source>
</evidence>
<dbReference type="EMBL" id="JBHTEB010000001">
    <property type="protein sequence ID" value="MFD0318562.1"/>
    <property type="molecule type" value="Genomic_DNA"/>
</dbReference>
<feature type="region of interest" description="Disordered" evidence="1">
    <location>
        <begin position="29"/>
        <end position="55"/>
    </location>
</feature>
<dbReference type="GO" id="GO:0016787">
    <property type="term" value="F:hydrolase activity"/>
    <property type="evidence" value="ECO:0007669"/>
    <property type="project" value="UniProtKB-KW"/>
</dbReference>
<name>A0ABW2WJN3_9ACTN</name>
<evidence type="ECO:0000256" key="2">
    <source>
        <dbReference type="SAM" id="SignalP"/>
    </source>
</evidence>
<protein>
    <submittedName>
        <fullName evidence="4">Family 16 glycoside hydrolase</fullName>
    </submittedName>
</protein>
<dbReference type="RefSeq" id="WP_381615751.1">
    <property type="nucleotide sequence ID" value="NZ_JBHTEB010000001.1"/>
</dbReference>
<comment type="caution">
    <text evidence="4">The sequence shown here is derived from an EMBL/GenBank/DDBJ whole genome shotgun (WGS) entry which is preliminary data.</text>
</comment>
<dbReference type="Pfam" id="PF06439">
    <property type="entry name" value="3keto-disac_hyd"/>
    <property type="match status" value="1"/>
</dbReference>
<keyword evidence="5" id="KW-1185">Reference proteome</keyword>
<keyword evidence="4" id="KW-0378">Hydrolase</keyword>
<dbReference type="SUPFAM" id="SSF49899">
    <property type="entry name" value="Concanavalin A-like lectins/glucanases"/>
    <property type="match status" value="1"/>
</dbReference>
<reference evidence="5" key="1">
    <citation type="journal article" date="2019" name="Int. J. Syst. Evol. Microbiol.">
        <title>The Global Catalogue of Microorganisms (GCM) 10K type strain sequencing project: providing services to taxonomists for standard genome sequencing and annotation.</title>
        <authorList>
            <consortium name="The Broad Institute Genomics Platform"/>
            <consortium name="The Broad Institute Genome Sequencing Center for Infectious Disease"/>
            <person name="Wu L."/>
            <person name="Ma J."/>
        </authorList>
    </citation>
    <scope>NUCLEOTIDE SEQUENCE [LARGE SCALE GENOMIC DNA]</scope>
    <source>
        <strain evidence="5">CGMCC 4.7400</strain>
    </source>
</reference>
<keyword evidence="2" id="KW-0732">Signal</keyword>
<evidence type="ECO:0000313" key="5">
    <source>
        <dbReference type="Proteomes" id="UP001597023"/>
    </source>
</evidence>
<dbReference type="InterPro" id="IPR010496">
    <property type="entry name" value="AL/BT2_dom"/>
</dbReference>
<feature type="domain" description="3-keto-alpha-glucoside-1,2-lyase/3-keto-2-hydroxy-glucal hydratase" evidence="3">
    <location>
        <begin position="50"/>
        <end position="225"/>
    </location>
</feature>
<evidence type="ECO:0000259" key="3">
    <source>
        <dbReference type="Pfam" id="PF06439"/>
    </source>
</evidence>